<accession>A0A7V7KVK5</accession>
<feature type="transmembrane region" description="Helical" evidence="1">
    <location>
        <begin position="272"/>
        <end position="292"/>
    </location>
</feature>
<dbReference type="GO" id="GO:0016301">
    <property type="term" value="F:kinase activity"/>
    <property type="evidence" value="ECO:0007669"/>
    <property type="project" value="UniProtKB-KW"/>
</dbReference>
<organism evidence="2 3">
    <name type="scientific">Halopseudomonas laoshanensis</name>
    <dbReference type="NCBI Taxonomy" id="2268758"/>
    <lineage>
        <taxon>Bacteria</taxon>
        <taxon>Pseudomonadati</taxon>
        <taxon>Pseudomonadota</taxon>
        <taxon>Gammaproteobacteria</taxon>
        <taxon>Pseudomonadales</taxon>
        <taxon>Pseudomonadaceae</taxon>
        <taxon>Halopseudomonas</taxon>
    </lineage>
</organism>
<keyword evidence="2" id="KW-0418">Kinase</keyword>
<protein>
    <submittedName>
        <fullName evidence="2">Histidine kinase</fullName>
    </submittedName>
</protein>
<dbReference type="OrthoDB" id="37830at2"/>
<feature type="transmembrane region" description="Helical" evidence="1">
    <location>
        <begin position="66"/>
        <end position="88"/>
    </location>
</feature>
<dbReference type="InterPro" id="IPR031617">
    <property type="entry name" value="PelG"/>
</dbReference>
<dbReference type="EMBL" id="QOVF01000002">
    <property type="protein sequence ID" value="KAA0695085.1"/>
    <property type="molecule type" value="Genomic_DNA"/>
</dbReference>
<proteinExistence type="predicted"/>
<feature type="transmembrane region" description="Helical" evidence="1">
    <location>
        <begin position="334"/>
        <end position="353"/>
    </location>
</feature>
<feature type="transmembrane region" description="Helical" evidence="1">
    <location>
        <begin position="394"/>
        <end position="414"/>
    </location>
</feature>
<evidence type="ECO:0000313" key="3">
    <source>
        <dbReference type="Proteomes" id="UP000463138"/>
    </source>
</evidence>
<dbReference type="AlphaFoldDB" id="A0A7V7KVK5"/>
<evidence type="ECO:0000256" key="1">
    <source>
        <dbReference type="SAM" id="Phobius"/>
    </source>
</evidence>
<feature type="transmembrane region" description="Helical" evidence="1">
    <location>
        <begin position="420"/>
        <end position="438"/>
    </location>
</feature>
<keyword evidence="1" id="KW-0812">Transmembrane</keyword>
<feature type="transmembrane region" description="Helical" evidence="1">
    <location>
        <begin position="188"/>
        <end position="209"/>
    </location>
</feature>
<name>A0A7V7KVK5_9GAMM</name>
<keyword evidence="1" id="KW-0472">Membrane</keyword>
<feature type="transmembrane region" description="Helical" evidence="1">
    <location>
        <begin position="21"/>
        <end position="54"/>
    </location>
</feature>
<dbReference type="Proteomes" id="UP000463138">
    <property type="component" value="Unassembled WGS sequence"/>
</dbReference>
<feature type="transmembrane region" description="Helical" evidence="1">
    <location>
        <begin position="365"/>
        <end position="387"/>
    </location>
</feature>
<dbReference type="RefSeq" id="WP_149332453.1">
    <property type="nucleotide sequence ID" value="NZ_QOVF01000002.1"/>
</dbReference>
<comment type="caution">
    <text evidence="2">The sequence shown here is derived from an EMBL/GenBank/DDBJ whole genome shotgun (WGS) entry which is preliminary data.</text>
</comment>
<evidence type="ECO:0000313" key="2">
    <source>
        <dbReference type="EMBL" id="KAA0695085.1"/>
    </source>
</evidence>
<reference evidence="2 3" key="1">
    <citation type="submission" date="2018-07" db="EMBL/GenBank/DDBJ databases">
        <title>Pseudomonas laoshanensis sp. nov., isolated from soil.</title>
        <authorList>
            <person name="Sun J."/>
            <person name="Yu L."/>
            <person name="Wang M."/>
            <person name="Zhang C."/>
        </authorList>
    </citation>
    <scope>NUCLEOTIDE SEQUENCE [LARGE SCALE GENOMIC DNA]</scope>
    <source>
        <strain evidence="2 3">Y22</strain>
    </source>
</reference>
<feature type="transmembrane region" description="Helical" evidence="1">
    <location>
        <begin position="131"/>
        <end position="154"/>
    </location>
</feature>
<sequence>MAGIGFELRKILARDSYSSTLRAYVYAGLLSAGPWVLSIISVMLIGIMSIGVVFPELLVRQFLVTTTYLFACSLITTGGLQVFFTRFVSDRLFEKKPQAILPNLLGIMLIATIGAGLIAFVLLWWLFDQPFLYRLLVLTNFVTLCNLWLVIIFLSGMKQYNRILLTMLGGYSLMVVCSFLLRPWGLNGLLFALLLGHATLLFVFLFDILREYRSDRLIAFDFLDRKQVFLSLLLTGVCYNMGIWADKFIFWFNPMTSEQVIGPLRASMLYDLPIFLAYLSIIPGMAVFLVRIETDFAEWYERLFDAVREGQTLQHIAQLKSEMTVAIRQGLQEICKVQGITVVLLFLFAPKLLEWLGISHFYLPLFYIDLIGVSFQMLLMALLNVFFYLDKRAIVLELSALFVLLNIALTLLSQYLGPSFYGYGFTVSLACCVLLGMMRLNKTLDDLEYNTFMLSR</sequence>
<keyword evidence="1" id="KW-1133">Transmembrane helix</keyword>
<feature type="transmembrane region" description="Helical" evidence="1">
    <location>
        <begin position="100"/>
        <end position="125"/>
    </location>
</feature>
<gene>
    <name evidence="2" type="ORF">DT594_09535</name>
</gene>
<keyword evidence="2" id="KW-0808">Transferase</keyword>
<feature type="transmembrane region" description="Helical" evidence="1">
    <location>
        <begin position="229"/>
        <end position="252"/>
    </location>
</feature>
<feature type="transmembrane region" description="Helical" evidence="1">
    <location>
        <begin position="163"/>
        <end position="182"/>
    </location>
</feature>
<dbReference type="Pfam" id="PF16933">
    <property type="entry name" value="PelG"/>
    <property type="match status" value="1"/>
</dbReference>
<keyword evidence="3" id="KW-1185">Reference proteome</keyword>